<dbReference type="Gene3D" id="3.40.50.720">
    <property type="entry name" value="NAD(P)-binding Rossmann-like Domain"/>
    <property type="match status" value="1"/>
</dbReference>
<dbReference type="InterPro" id="IPR016102">
    <property type="entry name" value="Succinyl-CoA_synth-like"/>
</dbReference>
<evidence type="ECO:0000259" key="2">
    <source>
        <dbReference type="PROSITE" id="PS51186"/>
    </source>
</evidence>
<evidence type="ECO:0000313" key="4">
    <source>
        <dbReference type="Proteomes" id="UP001165378"/>
    </source>
</evidence>
<dbReference type="Gene3D" id="3.30.470.20">
    <property type="entry name" value="ATP-grasp fold, B domain"/>
    <property type="match status" value="1"/>
</dbReference>
<dbReference type="SUPFAM" id="SSF52210">
    <property type="entry name" value="Succinyl-CoA synthetase domains"/>
    <property type="match status" value="2"/>
</dbReference>
<dbReference type="GO" id="GO:0005524">
    <property type="term" value="F:ATP binding"/>
    <property type="evidence" value="ECO:0007669"/>
    <property type="project" value="InterPro"/>
</dbReference>
<name>A0AA41Q9P8_9ACTN</name>
<dbReference type="InterPro" id="IPR036291">
    <property type="entry name" value="NAD(P)-bd_dom_sf"/>
</dbReference>
<feature type="domain" description="N-acetyltransferase" evidence="2">
    <location>
        <begin position="24"/>
        <end position="180"/>
    </location>
</feature>
<dbReference type="InterPro" id="IPR013815">
    <property type="entry name" value="ATP_grasp_subdomain_1"/>
</dbReference>
<feature type="region of interest" description="Disordered" evidence="1">
    <location>
        <begin position="245"/>
        <end position="266"/>
    </location>
</feature>
<dbReference type="GO" id="GO:0043758">
    <property type="term" value="F:acetate-CoA ligase (ADP-forming) activity"/>
    <property type="evidence" value="ECO:0007669"/>
    <property type="project" value="InterPro"/>
</dbReference>
<dbReference type="PANTHER" id="PTHR42793:SF1">
    <property type="entry name" value="PEPTIDYL-LYSINE N-ACETYLTRANSFERASE PATZ"/>
    <property type="match status" value="1"/>
</dbReference>
<dbReference type="SMART" id="SM00881">
    <property type="entry name" value="CoA_binding"/>
    <property type="match status" value="1"/>
</dbReference>
<keyword evidence="4" id="KW-1185">Reference proteome</keyword>
<dbReference type="SUPFAM" id="SSF51735">
    <property type="entry name" value="NAD(P)-binding Rossmann-fold domains"/>
    <property type="match status" value="1"/>
</dbReference>
<dbReference type="InterPro" id="IPR016181">
    <property type="entry name" value="Acyl_CoA_acyltransferase"/>
</dbReference>
<dbReference type="InterPro" id="IPR043938">
    <property type="entry name" value="Ligase_CoA_dom"/>
</dbReference>
<accession>A0AA41Q9P8</accession>
<dbReference type="Pfam" id="PF19045">
    <property type="entry name" value="Ligase_CoA_2"/>
    <property type="match status" value="1"/>
</dbReference>
<evidence type="ECO:0000256" key="1">
    <source>
        <dbReference type="SAM" id="MobiDB-lite"/>
    </source>
</evidence>
<dbReference type="CDD" id="cd04301">
    <property type="entry name" value="NAT_SF"/>
    <property type="match status" value="1"/>
</dbReference>
<dbReference type="GO" id="GO:0016747">
    <property type="term" value="F:acyltransferase activity, transferring groups other than amino-acyl groups"/>
    <property type="evidence" value="ECO:0007669"/>
    <property type="project" value="InterPro"/>
</dbReference>
<keyword evidence="3" id="KW-0012">Acyltransferase</keyword>
<comment type="caution">
    <text evidence="3">The sequence shown here is derived from an EMBL/GenBank/DDBJ whole genome shotgun (WGS) entry which is preliminary data.</text>
</comment>
<dbReference type="InterPro" id="IPR000182">
    <property type="entry name" value="GNAT_dom"/>
</dbReference>
<dbReference type="Pfam" id="PF13549">
    <property type="entry name" value="ATP-grasp_5"/>
    <property type="match status" value="1"/>
</dbReference>
<evidence type="ECO:0000313" key="3">
    <source>
        <dbReference type="EMBL" id="MCF2533816.1"/>
    </source>
</evidence>
<dbReference type="Pfam" id="PF13607">
    <property type="entry name" value="Succ_CoA_lig"/>
    <property type="match status" value="1"/>
</dbReference>
<dbReference type="EC" id="2.3.1.-" evidence="3"/>
<dbReference type="InterPro" id="IPR003781">
    <property type="entry name" value="CoA-bd"/>
</dbReference>
<dbReference type="Gene3D" id="3.40.50.261">
    <property type="entry name" value="Succinyl-CoA synthetase domains"/>
    <property type="match status" value="2"/>
</dbReference>
<organism evidence="3 4">
    <name type="scientific">Yinghuangia soli</name>
    <dbReference type="NCBI Taxonomy" id="2908204"/>
    <lineage>
        <taxon>Bacteria</taxon>
        <taxon>Bacillati</taxon>
        <taxon>Actinomycetota</taxon>
        <taxon>Actinomycetes</taxon>
        <taxon>Kitasatosporales</taxon>
        <taxon>Streptomycetaceae</taxon>
        <taxon>Yinghuangia</taxon>
    </lineage>
</organism>
<proteinExistence type="predicted"/>
<protein>
    <submittedName>
        <fullName evidence="3">GNAT family N-acetyltransferase</fullName>
        <ecNumber evidence="3">2.3.1.-</ecNumber>
    </submittedName>
</protein>
<dbReference type="InterPro" id="IPR032875">
    <property type="entry name" value="Succ_CoA_lig_flav_dom"/>
</dbReference>
<dbReference type="Proteomes" id="UP001165378">
    <property type="component" value="Unassembled WGS sequence"/>
</dbReference>
<dbReference type="PROSITE" id="PS51186">
    <property type="entry name" value="GNAT"/>
    <property type="match status" value="1"/>
</dbReference>
<dbReference type="PANTHER" id="PTHR42793">
    <property type="entry name" value="COA BINDING DOMAIN CONTAINING PROTEIN"/>
    <property type="match status" value="1"/>
</dbReference>
<keyword evidence="3" id="KW-0808">Transferase</keyword>
<dbReference type="Gene3D" id="3.30.1490.20">
    <property type="entry name" value="ATP-grasp fold, A domain"/>
    <property type="match status" value="1"/>
</dbReference>
<dbReference type="EMBL" id="JAKFHA010000061">
    <property type="protein sequence ID" value="MCF2533816.1"/>
    <property type="molecule type" value="Genomic_DNA"/>
</dbReference>
<reference evidence="3" key="1">
    <citation type="submission" date="2022-01" db="EMBL/GenBank/DDBJ databases">
        <title>Genome-Based Taxonomic Classification of the Phylum Actinobacteria.</title>
        <authorList>
            <person name="Gao Y."/>
        </authorList>
    </citation>
    <scope>NUCLEOTIDE SEQUENCE</scope>
    <source>
        <strain evidence="3">KLBMP 8922</strain>
    </source>
</reference>
<dbReference type="RefSeq" id="WP_235058581.1">
    <property type="nucleotide sequence ID" value="NZ_JAKFHA010000061.1"/>
</dbReference>
<dbReference type="Pfam" id="PF00583">
    <property type="entry name" value="Acetyltransf_1"/>
    <property type="match status" value="1"/>
</dbReference>
<dbReference type="AlphaFoldDB" id="A0AA41Q9P8"/>
<sequence length="903" mass="93408">MTATEPAPSAPPADQRHALAADGTMLRLAPPQASDEPAIRALFDALSAGSLHMRFFGTSRRAAAETAQRVCGMPAAEGGALVAWRGGRAVGVAEYYVTAPGEAELAVTVAEDWHHRGVGTLLIEHLIDVARAQGVRSWTAEVLAENRPMLRVLQDMGLPLHRKAETGVVTAVIPLDLPVDDPGREEFLAAMGLRERSADVASLLPLFRPTTVAVAGAGRRPDSVGRVILADLVRSGWGDGLFVLHPSEAAGGGGGPGEPPPPQPPRAPLVVVAVPAGAVPQLVEECGQAGVSGLVVVTAGFTPEQARSVRGSCHRYGMRMVGPNGVGIADTGGRTPFTATFAGVEPVPGQAGVAVQSGGVGIALLRQLGRLGIGVSTFASLGDKYDVSGNDMLQWFETDPRTELAILHLESFGNPRKFSRIARRTGRAIPVLTVDAGRSASARRAAVSHTAAAVTPTIAREALFRQAGVTATRSLGDLVAAAALMYAQPLPRRRSVAVIGNAGGLGVLAADACADAGLTVPYLGAEIEKHLRDLLPDGASCANPVDATANVPGEALRRAIDLIASTGHVGAVLLALAPTALGDPLGDLTRGSAVRGVPIAVVAPERAEAVDLVPAWHGRLPVFSDTRTAAVALAHAHDRSVWLTRPRGFVPKLGGIDAAVARDAVDAYLAAHPGGGWLPPDQCAAVLDGYGIPQAPWQLAADADAAVRAARELAPLSPSGTVALKAYGPELPHKTDVGGVRLGLVGDDAIQAAYTDLAHRLGPLMQGATLQPMAAPGVELIVGVDQDEVLGPLVLFGLGGTSVDLLDDHGARLTPLTDLDAKDLLTGSRAAKPLYGRRGTPPCDTAAVEDLLHRVSRLADDLPQVCELDLNPAIATPDGVTVVDARIRVAPRRAQDPYLPRVR</sequence>
<dbReference type="Pfam" id="PF13380">
    <property type="entry name" value="CoA_binding_2"/>
    <property type="match status" value="1"/>
</dbReference>
<gene>
    <name evidence="3" type="ORF">LZ495_42280</name>
</gene>
<dbReference type="Gene3D" id="3.40.630.30">
    <property type="match status" value="1"/>
</dbReference>
<feature type="compositionally biased region" description="Pro residues" evidence="1">
    <location>
        <begin position="257"/>
        <end position="266"/>
    </location>
</feature>
<dbReference type="SUPFAM" id="SSF55729">
    <property type="entry name" value="Acyl-CoA N-acyltransferases (Nat)"/>
    <property type="match status" value="1"/>
</dbReference>
<dbReference type="SUPFAM" id="SSF56059">
    <property type="entry name" value="Glutathione synthetase ATP-binding domain-like"/>
    <property type="match status" value="1"/>
</dbReference>